<reference evidence="5" key="1">
    <citation type="journal article" date="2023" name="Plant J.">
        <title>Genome sequences and population genomics provide insights into the demographic history, inbreeding, and mutation load of two 'living fossil' tree species of Dipteronia.</title>
        <authorList>
            <person name="Feng Y."/>
            <person name="Comes H.P."/>
            <person name="Chen J."/>
            <person name="Zhu S."/>
            <person name="Lu R."/>
            <person name="Zhang X."/>
            <person name="Li P."/>
            <person name="Qiu J."/>
            <person name="Olsen K.M."/>
            <person name="Qiu Y."/>
        </authorList>
    </citation>
    <scope>NUCLEOTIDE SEQUENCE</scope>
    <source>
        <strain evidence="5">KIB01</strain>
    </source>
</reference>
<gene>
    <name evidence="5" type="ORF">Ddye_009775</name>
</gene>
<evidence type="ECO:0000256" key="3">
    <source>
        <dbReference type="RuleBase" id="RU003953"/>
    </source>
</evidence>
<dbReference type="SUPFAM" id="SSF81301">
    <property type="entry name" value="Nucleotidyltransferase"/>
    <property type="match status" value="1"/>
</dbReference>
<dbReference type="PANTHER" id="PTHR43051">
    <property type="entry name" value="POLYNUCLEOTIDE ADENYLYLTRANSFERASE FAMILY PROTEIN"/>
    <property type="match status" value="1"/>
</dbReference>
<dbReference type="GO" id="GO:0001680">
    <property type="term" value="P:tRNA 3'-terminal CCA addition"/>
    <property type="evidence" value="ECO:0007669"/>
    <property type="project" value="UniProtKB-ARBA"/>
</dbReference>
<evidence type="ECO:0000313" key="6">
    <source>
        <dbReference type="Proteomes" id="UP001280121"/>
    </source>
</evidence>
<dbReference type="Gene3D" id="3.30.460.10">
    <property type="entry name" value="Beta Polymerase, domain 2"/>
    <property type="match status" value="1"/>
</dbReference>
<dbReference type="InterPro" id="IPR052191">
    <property type="entry name" value="tRNA_ntf/polyA_polymerase_I"/>
</dbReference>
<accession>A0AAD9XD23</accession>
<keyword evidence="2 3" id="KW-0808">Transferase</keyword>
<proteinExistence type="inferred from homology"/>
<evidence type="ECO:0000256" key="2">
    <source>
        <dbReference type="ARBA" id="ARBA00022679"/>
    </source>
</evidence>
<feature type="domain" description="Poly A polymerase head" evidence="4">
    <location>
        <begin position="151"/>
        <end position="184"/>
    </location>
</feature>
<dbReference type="AlphaFoldDB" id="A0AAD9XD23"/>
<dbReference type="InterPro" id="IPR043519">
    <property type="entry name" value="NT_sf"/>
</dbReference>
<dbReference type="GO" id="GO:0016779">
    <property type="term" value="F:nucleotidyltransferase activity"/>
    <property type="evidence" value="ECO:0007669"/>
    <property type="project" value="InterPro"/>
</dbReference>
<sequence length="207" mass="23706">MDKWGLKNGHIGKRGSSSVMEFETDGILMPLVQGSYEVEGMVYTTVFKKLGNQQLKKMHLEIDTLMINQPMREFFGVLKKKGFEAYLVGGCVRDLMSKKIPRSYEVITSAKLEQVLSSSSFVNKSSEDSEVHFRKPSSCCDHDYIYWKVCLQRDFTVNGLLFDISADIVYDFVGGIDDIKKRHVCTIIPGKFYFDMDPREYPFPYSG</sequence>
<evidence type="ECO:0000259" key="4">
    <source>
        <dbReference type="Pfam" id="PF01743"/>
    </source>
</evidence>
<dbReference type="EMBL" id="JANJYI010000003">
    <property type="protein sequence ID" value="KAK2656723.1"/>
    <property type="molecule type" value="Genomic_DNA"/>
</dbReference>
<dbReference type="GO" id="GO:0003723">
    <property type="term" value="F:RNA binding"/>
    <property type="evidence" value="ECO:0007669"/>
    <property type="project" value="UniProtKB-KW"/>
</dbReference>
<keyword evidence="6" id="KW-1185">Reference proteome</keyword>
<dbReference type="PANTHER" id="PTHR43051:SF3">
    <property type="entry name" value="POLYNUCLEOTIDE ADENYLYLTRANSFERASE FAMILY PROTEIN"/>
    <property type="match status" value="1"/>
</dbReference>
<organism evidence="5 6">
    <name type="scientific">Dipteronia dyeriana</name>
    <dbReference type="NCBI Taxonomy" id="168575"/>
    <lineage>
        <taxon>Eukaryota</taxon>
        <taxon>Viridiplantae</taxon>
        <taxon>Streptophyta</taxon>
        <taxon>Embryophyta</taxon>
        <taxon>Tracheophyta</taxon>
        <taxon>Spermatophyta</taxon>
        <taxon>Magnoliopsida</taxon>
        <taxon>eudicotyledons</taxon>
        <taxon>Gunneridae</taxon>
        <taxon>Pentapetalae</taxon>
        <taxon>rosids</taxon>
        <taxon>malvids</taxon>
        <taxon>Sapindales</taxon>
        <taxon>Sapindaceae</taxon>
        <taxon>Hippocastanoideae</taxon>
        <taxon>Acereae</taxon>
        <taxon>Dipteronia</taxon>
    </lineage>
</organism>
<name>A0AAD9XD23_9ROSI</name>
<evidence type="ECO:0000313" key="5">
    <source>
        <dbReference type="EMBL" id="KAK2656723.1"/>
    </source>
</evidence>
<comment type="similarity">
    <text evidence="1 3">Belongs to the tRNA nucleotidyltransferase/poly(A) polymerase family.</text>
</comment>
<dbReference type="InterPro" id="IPR002646">
    <property type="entry name" value="PolA_pol_head_dom"/>
</dbReference>
<dbReference type="Pfam" id="PF01743">
    <property type="entry name" value="PolyA_pol"/>
    <property type="match status" value="1"/>
</dbReference>
<evidence type="ECO:0000256" key="1">
    <source>
        <dbReference type="ARBA" id="ARBA00007265"/>
    </source>
</evidence>
<protein>
    <recommendedName>
        <fullName evidence="4">Poly A polymerase head domain-containing protein</fullName>
    </recommendedName>
</protein>
<comment type="caution">
    <text evidence="5">The sequence shown here is derived from an EMBL/GenBank/DDBJ whole genome shotgun (WGS) entry which is preliminary data.</text>
</comment>
<keyword evidence="3" id="KW-0694">RNA-binding</keyword>
<dbReference type="Proteomes" id="UP001280121">
    <property type="component" value="Unassembled WGS sequence"/>
</dbReference>